<dbReference type="FunFam" id="2.30.30.30:FF:000027">
    <property type="entry name" value="Transcription elongation factor SPT5"/>
    <property type="match status" value="1"/>
</dbReference>
<dbReference type="EMBL" id="JAJJMA010345522">
    <property type="protein sequence ID" value="MCL7052045.1"/>
    <property type="molecule type" value="Genomic_DNA"/>
</dbReference>
<feature type="domain" description="KOW" evidence="7">
    <location>
        <begin position="165"/>
        <end position="192"/>
    </location>
</feature>
<dbReference type="InterPro" id="IPR041976">
    <property type="entry name" value="KOW_Spt5_3"/>
</dbReference>
<reference evidence="8" key="1">
    <citation type="submission" date="2022-03" db="EMBL/GenBank/DDBJ databases">
        <title>A functionally conserved STORR gene fusion in Papaver species that diverged 16.8 million years ago.</title>
        <authorList>
            <person name="Catania T."/>
        </authorList>
    </citation>
    <scope>NUCLEOTIDE SEQUENCE</scope>
    <source>
        <strain evidence="8">S-191538</strain>
    </source>
</reference>
<comment type="similarity">
    <text evidence="2">Belongs to the SPT5 family.</text>
</comment>
<evidence type="ECO:0000256" key="3">
    <source>
        <dbReference type="ARBA" id="ARBA00023163"/>
    </source>
</evidence>
<keyword evidence="3" id="KW-0804">Transcription</keyword>
<dbReference type="InterPro" id="IPR014722">
    <property type="entry name" value="Rib_uL2_dom2"/>
</dbReference>
<keyword evidence="9" id="KW-1185">Reference proteome</keyword>
<dbReference type="GO" id="GO:0003729">
    <property type="term" value="F:mRNA binding"/>
    <property type="evidence" value="ECO:0007669"/>
    <property type="project" value="TreeGrafter"/>
</dbReference>
<evidence type="ECO:0000256" key="5">
    <source>
        <dbReference type="SAM" id="MobiDB-lite"/>
    </source>
</evidence>
<dbReference type="Pfam" id="PF23284">
    <property type="entry name" value="KOW2_Spt5"/>
    <property type="match status" value="1"/>
</dbReference>
<feature type="domain" description="KOW" evidence="7">
    <location>
        <begin position="366"/>
        <end position="393"/>
    </location>
</feature>
<dbReference type="Pfam" id="PF23042">
    <property type="entry name" value="KOW1_SPT5"/>
    <property type="match status" value="1"/>
</dbReference>
<dbReference type="PANTHER" id="PTHR11125:SF7">
    <property type="entry name" value="TRANSCRIPTION ELONGATION FACTOR SPT5"/>
    <property type="match status" value="1"/>
</dbReference>
<gene>
    <name evidence="8" type="ORF">MKW94_025263</name>
</gene>
<evidence type="ECO:0000256" key="2">
    <source>
        <dbReference type="ARBA" id="ARBA00006956"/>
    </source>
</evidence>
<feature type="compositionally biased region" description="Polar residues" evidence="5">
    <location>
        <begin position="552"/>
        <end position="561"/>
    </location>
</feature>
<dbReference type="InterPro" id="IPR057936">
    <property type="entry name" value="KOWx_Spt5"/>
</dbReference>
<comment type="caution">
    <text evidence="8">The sequence shown here is derived from an EMBL/GenBank/DDBJ whole genome shotgun (WGS) entry which is preliminary data.</text>
</comment>
<dbReference type="InterPro" id="IPR039659">
    <property type="entry name" value="SPT5"/>
</dbReference>
<keyword evidence="4" id="KW-0539">Nucleus</keyword>
<dbReference type="CDD" id="cd06084">
    <property type="entry name" value="KOW_Spt5_4"/>
    <property type="match status" value="1"/>
</dbReference>
<sequence length="712" mass="80141">PFLDNSNEIPPEEHVGRRMERPHLFSREDDEIDVDEYARIINARYGQHNGDDAEDYDEEINDVEQQSLLPSVRDPKLWIVKCAIGREREAAFCLMQKCIDQGPGMQIRSAISLDYLKNYIYMEADKVDHVKEACKGLKMLNTTTVKLVPIKEMRDVLTVKDKGSDIIEDMWVRVKIGIYKGDLAKVVNVSDIRQRVMVKLIPRVDFQAIADKLVRYFCQRYILCLPKRSHRKALDDMKLNIPLTSRREKSTGLSFYVIDGKTFKEGFLYKTLSMKSINYRNIKPSFDELQKFSEPGHGVGDIMSSSIANEKKCPFMKGDAVIVVKGDLTNLMGWVEKVEEDNVHIRPKMKDLHTTVVVNAKYVCKYFKPGDHVKVITGAHEGATGMIIKVNSNVLIIVSDATKENIRVFADHVVDSSEVTSGVTRIGDYELHDLVMLDNMSFGVIIRLESEALHILKGDPDRPEVALVKLREIKYKIEKRSTAQDRWNNTVSVKDVVKILMGPCKGKQGPVEHILKGILFIKDRHHVEHSGYICAKAQSCILMGGSRTKVSPSSRCGTSTDLAHIPPSPRRCPRGGPPFNSGGRHIGGRRGHDSFVGSTIKIRVGNYKGCRGRVVSVSGQLVRVELESQMKTVTGNGTPQHGTGSETPMHRAQTPLHPYMTPTRDLGGETPVHSGIRTPMRDRAWDPYAARTPARFCLILVNYQLSIIILIF</sequence>
<dbReference type="Proteomes" id="UP001177140">
    <property type="component" value="Unassembled WGS sequence"/>
</dbReference>
<dbReference type="InterPro" id="IPR036735">
    <property type="entry name" value="NGN_dom_sf"/>
</dbReference>
<protein>
    <recommendedName>
        <fullName evidence="10">Transcription elongation factor SPT5</fullName>
    </recommendedName>
</protein>
<dbReference type="Pfam" id="PF23037">
    <property type="entry name" value="KOWx_SPT5"/>
    <property type="match status" value="1"/>
</dbReference>
<feature type="domain" description="KOW" evidence="7">
    <location>
        <begin position="593"/>
        <end position="620"/>
    </location>
</feature>
<feature type="non-terminal residue" evidence="8">
    <location>
        <position position="712"/>
    </location>
</feature>
<dbReference type="SUPFAM" id="SSF50104">
    <property type="entry name" value="Translation proteins SH3-like domain"/>
    <property type="match status" value="1"/>
</dbReference>
<evidence type="ECO:0000313" key="8">
    <source>
        <dbReference type="EMBL" id="MCL7052045.1"/>
    </source>
</evidence>
<dbReference type="InterPro" id="IPR005100">
    <property type="entry name" value="NGN-domain"/>
</dbReference>
<dbReference type="GO" id="GO:0006357">
    <property type="term" value="P:regulation of transcription by RNA polymerase II"/>
    <property type="evidence" value="ECO:0007669"/>
    <property type="project" value="InterPro"/>
</dbReference>
<dbReference type="SMART" id="SM00739">
    <property type="entry name" value="KOW"/>
    <property type="match status" value="5"/>
</dbReference>
<feature type="region of interest" description="Disordered" evidence="5">
    <location>
        <begin position="1"/>
        <end position="27"/>
    </location>
</feature>
<feature type="domain" description="KOW" evidence="7">
    <location>
        <begin position="490"/>
        <end position="517"/>
    </location>
</feature>
<dbReference type="InterPro" id="IPR008991">
    <property type="entry name" value="Translation_prot_SH3-like_sf"/>
</dbReference>
<dbReference type="CDD" id="cd09888">
    <property type="entry name" value="NGN_Euk"/>
    <property type="match status" value="1"/>
</dbReference>
<evidence type="ECO:0000256" key="4">
    <source>
        <dbReference type="ARBA" id="ARBA00023242"/>
    </source>
</evidence>
<organism evidence="8 9">
    <name type="scientific">Papaver nudicaule</name>
    <name type="common">Iceland poppy</name>
    <dbReference type="NCBI Taxonomy" id="74823"/>
    <lineage>
        <taxon>Eukaryota</taxon>
        <taxon>Viridiplantae</taxon>
        <taxon>Streptophyta</taxon>
        <taxon>Embryophyta</taxon>
        <taxon>Tracheophyta</taxon>
        <taxon>Spermatophyta</taxon>
        <taxon>Magnoliopsida</taxon>
        <taxon>Ranunculales</taxon>
        <taxon>Papaveraceae</taxon>
        <taxon>Papaveroideae</taxon>
        <taxon>Papaver</taxon>
    </lineage>
</organism>
<dbReference type="InterPro" id="IPR041978">
    <property type="entry name" value="KOW_Spt5_5"/>
</dbReference>
<dbReference type="FunFam" id="3.30.70.940:FF:000007">
    <property type="entry name" value="Transcription elongation factor SPT5"/>
    <property type="match status" value="1"/>
</dbReference>
<evidence type="ECO:0000256" key="1">
    <source>
        <dbReference type="ARBA" id="ARBA00004123"/>
    </source>
</evidence>
<feature type="compositionally biased region" description="Polar residues" evidence="5">
    <location>
        <begin position="633"/>
        <end position="646"/>
    </location>
</feature>
<dbReference type="Gene3D" id="3.30.70.940">
    <property type="entry name" value="NusG, N-terminal domain"/>
    <property type="match status" value="1"/>
</dbReference>
<dbReference type="Pfam" id="PF00467">
    <property type="entry name" value="KOW"/>
    <property type="match status" value="1"/>
</dbReference>
<dbReference type="InterPro" id="IPR005824">
    <property type="entry name" value="KOW"/>
</dbReference>
<feature type="region of interest" description="Disordered" evidence="5">
    <location>
        <begin position="552"/>
        <end position="592"/>
    </location>
</feature>
<dbReference type="AlphaFoldDB" id="A0AA41W376"/>
<comment type="subcellular location">
    <subcellularLocation>
        <location evidence="1">Nucleus</location>
    </subcellularLocation>
</comment>
<dbReference type="CDD" id="cd06082">
    <property type="entry name" value="KOW_Spt5_2"/>
    <property type="match status" value="1"/>
</dbReference>
<feature type="domain" description="KOW" evidence="7">
    <location>
        <begin position="314"/>
        <end position="341"/>
    </location>
</feature>
<dbReference type="Gene3D" id="2.30.30.30">
    <property type="match status" value="3"/>
</dbReference>
<dbReference type="GO" id="GO:0032784">
    <property type="term" value="P:regulation of DNA-templated transcription elongation"/>
    <property type="evidence" value="ECO:0007669"/>
    <property type="project" value="InterPro"/>
</dbReference>
<dbReference type="SMART" id="SM00738">
    <property type="entry name" value="NGN"/>
    <property type="match status" value="1"/>
</dbReference>
<proteinExistence type="inferred from homology"/>
<dbReference type="InterPro" id="IPR041973">
    <property type="entry name" value="KOW_Spt5_1"/>
</dbReference>
<dbReference type="PANTHER" id="PTHR11125">
    <property type="entry name" value="SUPPRESSOR OF TY 5"/>
    <property type="match status" value="1"/>
</dbReference>
<evidence type="ECO:0000259" key="6">
    <source>
        <dbReference type="SMART" id="SM00738"/>
    </source>
</evidence>
<dbReference type="InterPro" id="IPR006645">
    <property type="entry name" value="NGN-like_dom"/>
</dbReference>
<dbReference type="CDD" id="cd06081">
    <property type="entry name" value="KOW_Spt5_1"/>
    <property type="match status" value="1"/>
</dbReference>
<dbReference type="CDD" id="cd06083">
    <property type="entry name" value="KOW_Spt5_3"/>
    <property type="match status" value="1"/>
</dbReference>
<dbReference type="GO" id="GO:0032044">
    <property type="term" value="C:DSIF complex"/>
    <property type="evidence" value="ECO:0007669"/>
    <property type="project" value="TreeGrafter"/>
</dbReference>
<evidence type="ECO:0000313" key="9">
    <source>
        <dbReference type="Proteomes" id="UP001177140"/>
    </source>
</evidence>
<dbReference type="Pfam" id="PF23291">
    <property type="entry name" value="KOW4_SPT5"/>
    <property type="match status" value="1"/>
</dbReference>
<evidence type="ECO:0000259" key="7">
    <source>
        <dbReference type="SMART" id="SM00739"/>
    </source>
</evidence>
<dbReference type="Pfam" id="PF23290">
    <property type="entry name" value="KOW5_SPT5"/>
    <property type="match status" value="1"/>
</dbReference>
<feature type="compositionally biased region" description="Basic and acidic residues" evidence="5">
    <location>
        <begin position="11"/>
        <end position="27"/>
    </location>
</feature>
<dbReference type="InterPro" id="IPR041975">
    <property type="entry name" value="KOW_Spt5_2"/>
</dbReference>
<feature type="region of interest" description="Disordered" evidence="5">
    <location>
        <begin position="633"/>
        <end position="652"/>
    </location>
</feature>
<dbReference type="InterPro" id="IPR039385">
    <property type="entry name" value="NGN_Euk"/>
</dbReference>
<accession>A0AA41W376</accession>
<dbReference type="Pfam" id="PF03439">
    <property type="entry name" value="Spt5-NGN"/>
    <property type="match status" value="1"/>
</dbReference>
<feature type="domain" description="NusG-like N-terminal" evidence="6">
    <location>
        <begin position="74"/>
        <end position="160"/>
    </location>
</feature>
<evidence type="ECO:0008006" key="10">
    <source>
        <dbReference type="Google" id="ProtNLM"/>
    </source>
</evidence>
<name>A0AA41W376_PAPNU</name>
<dbReference type="InterPro" id="IPR041977">
    <property type="entry name" value="KOW_Spt5_4"/>
</dbReference>
<dbReference type="GO" id="GO:0006368">
    <property type="term" value="P:transcription elongation by RNA polymerase II"/>
    <property type="evidence" value="ECO:0007669"/>
    <property type="project" value="TreeGrafter"/>
</dbReference>